<keyword evidence="2" id="KW-1185">Reference proteome</keyword>
<gene>
    <name evidence="1" type="ORF">SAMN06265784_101994</name>
</gene>
<evidence type="ECO:0000313" key="1">
    <source>
        <dbReference type="EMBL" id="SMG17751.1"/>
    </source>
</evidence>
<dbReference type="RefSeq" id="WP_085481091.1">
    <property type="nucleotide sequence ID" value="NZ_FXAT01000001.1"/>
</dbReference>
<evidence type="ECO:0000313" key="2">
    <source>
        <dbReference type="Proteomes" id="UP000193228"/>
    </source>
</evidence>
<reference evidence="2" key="1">
    <citation type="submission" date="2017-04" db="EMBL/GenBank/DDBJ databases">
        <authorList>
            <person name="Varghese N."/>
            <person name="Submissions S."/>
        </authorList>
    </citation>
    <scope>NUCLEOTIDE SEQUENCE [LARGE SCALE GENOMIC DNA]</scope>
    <source>
        <strain evidence="2">LMG 29540</strain>
    </source>
</reference>
<dbReference type="Proteomes" id="UP000193228">
    <property type="component" value="Unassembled WGS sequence"/>
</dbReference>
<sequence>MHSDDSTNNSIVPTDSAVDQIRAQLEKLNPSTKRRILEKFALAALGSIPWVGGFISALASMKTEEAGLHASSLQTQWLEEHQAKMETLSATMQDIGRRFEAIGDEIDERLASDEYLDIVRKAFRAWDKADTEEKRRYVANLVTNAAGTRLCSDDVVRLFIDWLDTYHESHLAVIREIFSNPGSTRFDIWTAIYGNLVREDSAEADLYKLLIRDLSTGGVIRQARDTTTDGQFLRKQTVRRPAGPANATVESAFESSKQYVLTELGKQFVHYSMNEVVQRVSGD</sequence>
<dbReference type="AlphaFoldDB" id="A0A1X7ISE9"/>
<proteinExistence type="predicted"/>
<dbReference type="OrthoDB" id="7834651at2"/>
<dbReference type="STRING" id="1515439.SAMN06265784_101994"/>
<protein>
    <submittedName>
        <fullName evidence="1">Uncharacterized protein</fullName>
    </submittedName>
</protein>
<dbReference type="EMBL" id="FXAT01000001">
    <property type="protein sequence ID" value="SMG17751.1"/>
    <property type="molecule type" value="Genomic_DNA"/>
</dbReference>
<organism evidence="1 2">
    <name type="scientific">Paraburkholderia susongensis</name>
    <dbReference type="NCBI Taxonomy" id="1515439"/>
    <lineage>
        <taxon>Bacteria</taxon>
        <taxon>Pseudomonadati</taxon>
        <taxon>Pseudomonadota</taxon>
        <taxon>Betaproteobacteria</taxon>
        <taxon>Burkholderiales</taxon>
        <taxon>Burkholderiaceae</taxon>
        <taxon>Paraburkholderia</taxon>
    </lineage>
</organism>
<name>A0A1X7ISE9_9BURK</name>
<accession>A0A1X7ISE9</accession>